<feature type="transmembrane region" description="Helical" evidence="6">
    <location>
        <begin position="539"/>
        <end position="556"/>
    </location>
</feature>
<dbReference type="GO" id="GO:0005794">
    <property type="term" value="C:Golgi apparatus"/>
    <property type="evidence" value="ECO:0007669"/>
    <property type="project" value="TreeGrafter"/>
</dbReference>
<keyword evidence="3 6" id="KW-1133">Transmembrane helix</keyword>
<feature type="region of interest" description="Disordered" evidence="5">
    <location>
        <begin position="284"/>
        <end position="337"/>
    </location>
</feature>
<feature type="compositionally biased region" description="Low complexity" evidence="5">
    <location>
        <begin position="355"/>
        <end position="373"/>
    </location>
</feature>
<evidence type="ECO:0000256" key="6">
    <source>
        <dbReference type="SAM" id="Phobius"/>
    </source>
</evidence>
<feature type="region of interest" description="Disordered" evidence="5">
    <location>
        <begin position="355"/>
        <end position="382"/>
    </location>
</feature>
<dbReference type="GO" id="GO:0016020">
    <property type="term" value="C:membrane"/>
    <property type="evidence" value="ECO:0007669"/>
    <property type="project" value="UniProtKB-SubCell"/>
</dbReference>
<keyword evidence="4 6" id="KW-0472">Membrane</keyword>
<evidence type="ECO:0000256" key="1">
    <source>
        <dbReference type="ARBA" id="ARBA00004141"/>
    </source>
</evidence>
<evidence type="ECO:0000256" key="2">
    <source>
        <dbReference type="ARBA" id="ARBA00022692"/>
    </source>
</evidence>
<feature type="transmembrane region" description="Helical" evidence="6">
    <location>
        <begin position="121"/>
        <end position="146"/>
    </location>
</feature>
<feature type="compositionally biased region" description="Low complexity" evidence="5">
    <location>
        <begin position="301"/>
        <end position="318"/>
    </location>
</feature>
<organism evidence="8 9">
    <name type="scientific">Aspergillus awamori</name>
    <name type="common">Black koji mold</name>
    <dbReference type="NCBI Taxonomy" id="105351"/>
    <lineage>
        <taxon>Eukaryota</taxon>
        <taxon>Fungi</taxon>
        <taxon>Dikarya</taxon>
        <taxon>Ascomycota</taxon>
        <taxon>Pezizomycotina</taxon>
        <taxon>Eurotiomycetes</taxon>
        <taxon>Eurotiomycetidae</taxon>
        <taxon>Eurotiales</taxon>
        <taxon>Aspergillaceae</taxon>
        <taxon>Aspergillus</taxon>
    </lineage>
</organism>
<dbReference type="STRING" id="105351.A0A401KSL0"/>
<sequence>MPLQIPIDAITSRFGERFNSVRSQSLGTRFANLRPISEFLDIKRVSKPAHFGEVQSRVNYNLSYFSSNYAAVFVMLSIYSLLTNPLLLFVIILVTGGLYGIGKLQGHDLELGFARFNTSQLYTGLLIVAVPLGFWASPISTVLWLIGATGVTVFGHAAFMDKPIENAFSEEAEIDSEEEDAYARSAYARQSAGRDEGGESRLRRRRMDYDDYVDEMNSIDGMDYDLREDMDSTVAYAVQLAMKDKEERLVDQALERIRRAQKQGQKNVRLSGREMEALERKRMQANRTPDHDYRNTSPQVSPGGSRSSKPPDSPSSKRGAQRSGSNASTAHKHSMPSPLAENNAAYAFWAWTSGASGGSPASARSPSARTPTSQAPPRSPLQPAYAFDRLASVPQIRTPAGVKSPSVRSLPDDPQWAPPYPPPYTREPPPYPTDRRRPEPTSYMSGYRSVFNDSARSNRRGVTAMPGAATEERLSPEEEEEQGNSSDDSAMVERRVAGAMLIAMLATWAREGSPIYASMETGQTIAYISDVGAQGLKPLFIAGSCVTVVFLDLSFLSERWLRHAGQLVPNKGKFDKACAIASICFSIAGALGLILLSIFDTLRHPHMHDGFLIMFLVGYLISAILICCEYWRLGIFYRSQHKVLLASFIIKLSFVIIEIALAIAFGVLGNKGGHYRNAAAVLEWVIALIFTFYVLSFVIDLLPSVRTRKHVPQGEKVSRNGQTTAAYPDGTYDYEEPVTTDSAGPNANYYRGQRI</sequence>
<name>A0A401KSL0_ASPAW</name>
<feature type="transmembrane region" description="Helical" evidence="6">
    <location>
        <begin position="69"/>
        <end position="101"/>
    </location>
</feature>
<dbReference type="Pfam" id="PF10277">
    <property type="entry name" value="Frag1"/>
    <property type="match status" value="1"/>
</dbReference>
<feature type="transmembrane region" description="Helical" evidence="6">
    <location>
        <begin position="577"/>
        <end position="599"/>
    </location>
</feature>
<accession>A0A401KSL0</accession>
<dbReference type="PANTHER" id="PTHR19317">
    <property type="entry name" value="PRENYLATED RAB ACCEPTOR 1-RELATED"/>
    <property type="match status" value="1"/>
</dbReference>
<feature type="compositionally biased region" description="Pro residues" evidence="5">
    <location>
        <begin position="416"/>
        <end position="432"/>
    </location>
</feature>
<evidence type="ECO:0000256" key="4">
    <source>
        <dbReference type="ARBA" id="ARBA00023136"/>
    </source>
</evidence>
<comment type="caution">
    <text evidence="8">The sequence shown here is derived from an EMBL/GenBank/DDBJ whole genome shotgun (WGS) entry which is preliminary data.</text>
</comment>
<feature type="domain" description="CWH43-like N-terminal" evidence="7">
    <location>
        <begin position="497"/>
        <end position="702"/>
    </location>
</feature>
<dbReference type="InterPro" id="IPR004895">
    <property type="entry name" value="Prenylated_rab_accept_PRA1"/>
</dbReference>
<dbReference type="AlphaFoldDB" id="A0A401KSL0"/>
<protein>
    <submittedName>
        <fullName evidence="8">Prenylated Rab acceptor 1</fullName>
    </submittedName>
</protein>
<dbReference type="EMBL" id="BDHI01000014">
    <property type="protein sequence ID" value="GCB22280.1"/>
    <property type="molecule type" value="Genomic_DNA"/>
</dbReference>
<feature type="transmembrane region" description="Helical" evidence="6">
    <location>
        <begin position="681"/>
        <end position="702"/>
    </location>
</feature>
<keyword evidence="2 6" id="KW-0812">Transmembrane</keyword>
<feature type="region of interest" description="Disordered" evidence="5">
    <location>
        <begin position="397"/>
        <end position="490"/>
    </location>
</feature>
<evidence type="ECO:0000256" key="3">
    <source>
        <dbReference type="ARBA" id="ARBA00022989"/>
    </source>
</evidence>
<evidence type="ECO:0000256" key="5">
    <source>
        <dbReference type="SAM" id="MobiDB-lite"/>
    </source>
</evidence>
<feature type="transmembrane region" description="Helical" evidence="6">
    <location>
        <begin position="643"/>
        <end position="669"/>
    </location>
</feature>
<keyword evidence="9" id="KW-1185">Reference proteome</keyword>
<proteinExistence type="predicted"/>
<dbReference type="PANTHER" id="PTHR19317:SF0">
    <property type="entry name" value="PRENYLATED RAB ACCEPTOR PROTEIN 1"/>
    <property type="match status" value="1"/>
</dbReference>
<dbReference type="Pfam" id="PF03208">
    <property type="entry name" value="PRA1"/>
    <property type="match status" value="1"/>
</dbReference>
<feature type="transmembrane region" description="Helical" evidence="6">
    <location>
        <begin position="611"/>
        <end position="631"/>
    </location>
</feature>
<gene>
    <name evidence="8" type="ORF">AAWM_05165</name>
</gene>
<comment type="subcellular location">
    <subcellularLocation>
        <location evidence="1">Membrane</location>
        <topology evidence="1">Multi-pass membrane protein</topology>
    </subcellularLocation>
</comment>
<dbReference type="Proteomes" id="UP000286921">
    <property type="component" value="Unassembled WGS sequence"/>
</dbReference>
<evidence type="ECO:0000313" key="9">
    <source>
        <dbReference type="Proteomes" id="UP000286921"/>
    </source>
</evidence>
<dbReference type="InterPro" id="IPR019402">
    <property type="entry name" value="CWH43_N"/>
</dbReference>
<evidence type="ECO:0000313" key="8">
    <source>
        <dbReference type="EMBL" id="GCB22280.1"/>
    </source>
</evidence>
<feature type="compositionally biased region" description="Basic and acidic residues" evidence="5">
    <location>
        <begin position="284"/>
        <end position="294"/>
    </location>
</feature>
<evidence type="ECO:0000259" key="7">
    <source>
        <dbReference type="Pfam" id="PF10277"/>
    </source>
</evidence>
<reference evidence="8 9" key="1">
    <citation type="submission" date="2016-09" db="EMBL/GenBank/DDBJ databases">
        <title>Aspergillus awamori IFM 58123T.</title>
        <authorList>
            <person name="Kusuya Y."/>
            <person name="Shimizu M."/>
            <person name="Takahashi H."/>
            <person name="Yaguchi T."/>
        </authorList>
    </citation>
    <scope>NUCLEOTIDE SEQUENCE [LARGE SCALE GENOMIC DNA]</scope>
    <source>
        <strain evidence="8 9">IFM 58123</strain>
    </source>
</reference>